<name>A0A7I8DK07_9FIRM</name>
<dbReference type="InterPro" id="IPR023296">
    <property type="entry name" value="Glyco_hydro_beta-prop_sf"/>
</dbReference>
<evidence type="ECO:0008006" key="3">
    <source>
        <dbReference type="Google" id="ProtNLM"/>
    </source>
</evidence>
<dbReference type="PANTHER" id="PTHR37036">
    <property type="match status" value="1"/>
</dbReference>
<evidence type="ECO:0000313" key="1">
    <source>
        <dbReference type="EMBL" id="BCJ98017.1"/>
    </source>
</evidence>
<protein>
    <recommendedName>
        <fullName evidence="3">DUF1861 family protein</fullName>
    </recommendedName>
</protein>
<dbReference type="EMBL" id="AP023368">
    <property type="protein sequence ID" value="BCJ98017.1"/>
    <property type="molecule type" value="Genomic_DNA"/>
</dbReference>
<reference evidence="1 2" key="1">
    <citation type="submission" date="2020-08" db="EMBL/GenBank/DDBJ databases">
        <title>Draft genome sequencing of an Anaerocolumna strain isolated from anoxic soil subjected to BSD treatment.</title>
        <authorList>
            <person name="Uek A."/>
            <person name="Tonouchi A."/>
        </authorList>
    </citation>
    <scope>NUCLEOTIDE SEQUENCE [LARGE SCALE GENOMIC DNA]</scope>
    <source>
        <strain evidence="1 2">CTTW</strain>
    </source>
</reference>
<organism evidence="1 2">
    <name type="scientific">Anaerocolumna chitinilytica</name>
    <dbReference type="NCBI Taxonomy" id="1727145"/>
    <lineage>
        <taxon>Bacteria</taxon>
        <taxon>Bacillati</taxon>
        <taxon>Bacillota</taxon>
        <taxon>Clostridia</taxon>
        <taxon>Lachnospirales</taxon>
        <taxon>Lachnospiraceae</taxon>
        <taxon>Anaerocolumna</taxon>
    </lineage>
</organism>
<gene>
    <name evidence="1" type="ORF">bsdcttw_10580</name>
</gene>
<evidence type="ECO:0000313" key="2">
    <source>
        <dbReference type="Proteomes" id="UP000515703"/>
    </source>
</evidence>
<dbReference type="RefSeq" id="WP_185258378.1">
    <property type="nucleotide sequence ID" value="NZ_AP023368.1"/>
</dbReference>
<dbReference type="KEGG" id="acht:bsdcttw_10580"/>
<dbReference type="PANTHER" id="PTHR37036:SF2">
    <property type="entry name" value="DUF1861 FAMILY PROTEIN"/>
    <property type="match status" value="1"/>
</dbReference>
<sequence>MNILEERNKFHKTRNIREAALLKFRGVDGYDVYNCSVPFIWNGKRYIYGRVERRAEWMRSLVRLFEETGKDEWSLVPESMVYQLEDPYISIINRELILGGTHVRISGGKLDTYYGYFYRGTKLEDLYYFTTGPEYMKDIRLVELADGRIGVFSRPRNDNILKKHGSESMIGFSVIHSLEELTAEVIQNAPFIEGLFAGGEWGGCNQAYLLDSGNIGVIGHLSYSYVDTTGEKQSSYMNISFVLEPDTLTVHDYKIIGTRDCYPDGPAKLPHLSDCAFTSGIVMREDGRADLYSGIGDCMEGRIVIDYPFEGYGKIK</sequence>
<dbReference type="InterPro" id="IPR015045">
    <property type="entry name" value="MPT-1-like_LmxM"/>
</dbReference>
<dbReference type="Gene3D" id="2.115.10.20">
    <property type="entry name" value="Glycosyl hydrolase domain, family 43"/>
    <property type="match status" value="1"/>
</dbReference>
<dbReference type="Proteomes" id="UP000515703">
    <property type="component" value="Chromosome"/>
</dbReference>
<dbReference type="Pfam" id="PF08950">
    <property type="entry name" value="DUF1861"/>
    <property type="match status" value="1"/>
</dbReference>
<keyword evidence="2" id="KW-1185">Reference proteome</keyword>
<dbReference type="SUPFAM" id="SSF75005">
    <property type="entry name" value="Arabinanase/levansucrase/invertase"/>
    <property type="match status" value="1"/>
</dbReference>
<dbReference type="AlphaFoldDB" id="A0A7I8DK07"/>
<proteinExistence type="predicted"/>
<reference evidence="1 2" key="2">
    <citation type="submission" date="2020-08" db="EMBL/GenBank/DDBJ databases">
        <authorList>
            <person name="Ueki A."/>
            <person name="Tonouchi A."/>
        </authorList>
    </citation>
    <scope>NUCLEOTIDE SEQUENCE [LARGE SCALE GENOMIC DNA]</scope>
    <source>
        <strain evidence="1 2">CTTW</strain>
    </source>
</reference>
<accession>A0A7I8DK07</accession>